<organism evidence="1 2">
    <name type="scientific">Amazona aestiva</name>
    <name type="common">Blue-fronted Amazon parrot</name>
    <dbReference type="NCBI Taxonomy" id="12930"/>
    <lineage>
        <taxon>Eukaryota</taxon>
        <taxon>Metazoa</taxon>
        <taxon>Chordata</taxon>
        <taxon>Craniata</taxon>
        <taxon>Vertebrata</taxon>
        <taxon>Euteleostomi</taxon>
        <taxon>Archelosauria</taxon>
        <taxon>Archosauria</taxon>
        <taxon>Dinosauria</taxon>
        <taxon>Saurischia</taxon>
        <taxon>Theropoda</taxon>
        <taxon>Coelurosauria</taxon>
        <taxon>Aves</taxon>
        <taxon>Neognathae</taxon>
        <taxon>Neoaves</taxon>
        <taxon>Telluraves</taxon>
        <taxon>Australaves</taxon>
        <taxon>Psittaciformes</taxon>
        <taxon>Psittacidae</taxon>
        <taxon>Amazona</taxon>
    </lineage>
</organism>
<gene>
    <name evidence="1" type="ORF">AAES_102257</name>
</gene>
<reference evidence="1 2" key="1">
    <citation type="submission" date="2015-10" db="EMBL/GenBank/DDBJ databases">
        <authorList>
            <person name="Gilbert D.G."/>
        </authorList>
    </citation>
    <scope>NUCLEOTIDE SEQUENCE [LARGE SCALE GENOMIC DNA]</scope>
    <source>
        <strain evidence="1">FVVF132</strain>
    </source>
</reference>
<sequence>MTGELGNKGKRGHSHSCYCILQFDVGGIINGSGNDSPPVDPQYLAQHNFQIIRSCMVCFFFLSPPATGLTIVDPRSSSERESNPKVCG</sequence>
<proteinExistence type="predicted"/>
<dbReference type="EMBL" id="LMAW01002578">
    <property type="protein sequence ID" value="KQK79600.1"/>
    <property type="molecule type" value="Genomic_DNA"/>
</dbReference>
<protein>
    <submittedName>
        <fullName evidence="1">Uncharacterized protein</fullName>
    </submittedName>
</protein>
<dbReference type="AlphaFoldDB" id="A0A0Q3MAX2"/>
<name>A0A0Q3MAX2_AMAAE</name>
<dbReference type="Proteomes" id="UP000051836">
    <property type="component" value="Unassembled WGS sequence"/>
</dbReference>
<evidence type="ECO:0000313" key="2">
    <source>
        <dbReference type="Proteomes" id="UP000051836"/>
    </source>
</evidence>
<evidence type="ECO:0000313" key="1">
    <source>
        <dbReference type="EMBL" id="KQK79600.1"/>
    </source>
</evidence>
<keyword evidence="2" id="KW-1185">Reference proteome</keyword>
<accession>A0A0Q3MAX2</accession>
<comment type="caution">
    <text evidence="1">The sequence shown here is derived from an EMBL/GenBank/DDBJ whole genome shotgun (WGS) entry which is preliminary data.</text>
</comment>